<proteinExistence type="predicted"/>
<reference evidence="3 6" key="2">
    <citation type="submission" date="2019-07" db="EMBL/GenBank/DDBJ databases">
        <title>Whole genome shotgun sequence of Alkalibacterium putridalgicola NBRC 103243.</title>
        <authorList>
            <person name="Hosoyama A."/>
            <person name="Uohara A."/>
            <person name="Ohji S."/>
            <person name="Ichikawa N."/>
        </authorList>
    </citation>
    <scope>NUCLEOTIDE SEQUENCE [LARGE SCALE GENOMIC DNA]</scope>
    <source>
        <strain evidence="3 6">NBRC 103243</strain>
    </source>
</reference>
<gene>
    <name evidence="3" type="ORF">APU01nite_22880</name>
    <name evidence="4" type="ORF">SAMN04488100_14716</name>
</gene>
<dbReference type="STRING" id="426703.SAMN04488100_14716"/>
<evidence type="ECO:0000313" key="6">
    <source>
        <dbReference type="Proteomes" id="UP000321425"/>
    </source>
</evidence>
<reference evidence="4 5" key="1">
    <citation type="submission" date="2016-10" db="EMBL/GenBank/DDBJ databases">
        <authorList>
            <person name="de Groot N.N."/>
        </authorList>
    </citation>
    <scope>NUCLEOTIDE SEQUENCE [LARGE SCALE GENOMIC DNA]</scope>
    <source>
        <strain evidence="4 5">DSM 19182</strain>
    </source>
</reference>
<dbReference type="AlphaFoldDB" id="A0A1H7X9U9"/>
<dbReference type="RefSeq" id="WP_068710567.1">
    <property type="nucleotide sequence ID" value="NZ_BJUX01000041.1"/>
</dbReference>
<evidence type="ECO:0000313" key="3">
    <source>
        <dbReference type="EMBL" id="GEK90249.1"/>
    </source>
</evidence>
<dbReference type="Pfam" id="PF00403">
    <property type="entry name" value="HMA"/>
    <property type="match status" value="1"/>
</dbReference>
<dbReference type="InterPro" id="IPR017969">
    <property type="entry name" value="Heavy-metal-associated_CS"/>
</dbReference>
<evidence type="ECO:0000256" key="1">
    <source>
        <dbReference type="ARBA" id="ARBA00022723"/>
    </source>
</evidence>
<organism evidence="4 5">
    <name type="scientific">Alkalibacterium putridalgicola</name>
    <dbReference type="NCBI Taxonomy" id="426703"/>
    <lineage>
        <taxon>Bacteria</taxon>
        <taxon>Bacillati</taxon>
        <taxon>Bacillota</taxon>
        <taxon>Bacilli</taxon>
        <taxon>Lactobacillales</taxon>
        <taxon>Carnobacteriaceae</taxon>
        <taxon>Alkalibacterium</taxon>
    </lineage>
</organism>
<dbReference type="InterPro" id="IPR006121">
    <property type="entry name" value="HMA_dom"/>
</dbReference>
<dbReference type="PROSITE" id="PS01047">
    <property type="entry name" value="HMA_1"/>
    <property type="match status" value="1"/>
</dbReference>
<dbReference type="SUPFAM" id="SSF55008">
    <property type="entry name" value="HMA, heavy metal-associated domain"/>
    <property type="match status" value="1"/>
</dbReference>
<evidence type="ECO:0000313" key="4">
    <source>
        <dbReference type="EMBL" id="SEM30662.1"/>
    </source>
</evidence>
<evidence type="ECO:0000313" key="5">
    <source>
        <dbReference type="Proteomes" id="UP000198548"/>
    </source>
</evidence>
<dbReference type="CDD" id="cd00371">
    <property type="entry name" value="HMA"/>
    <property type="match status" value="1"/>
</dbReference>
<keyword evidence="1" id="KW-0479">Metal-binding</keyword>
<accession>A0A1H7X9U9</accession>
<dbReference type="EMBL" id="BJUX01000041">
    <property type="protein sequence ID" value="GEK90249.1"/>
    <property type="molecule type" value="Genomic_DNA"/>
</dbReference>
<evidence type="ECO:0000259" key="2">
    <source>
        <dbReference type="PROSITE" id="PS50846"/>
    </source>
</evidence>
<feature type="domain" description="HMA" evidence="2">
    <location>
        <begin position="2"/>
        <end position="70"/>
    </location>
</feature>
<dbReference type="EMBL" id="FOBL01000047">
    <property type="protein sequence ID" value="SEM30662.1"/>
    <property type="molecule type" value="Genomic_DNA"/>
</dbReference>
<sequence>MSKATIKLETLSCPSCLQKIESAVKGLDGIDKNSVKVLFNSSKVKTNFEEDKIAIEEIEKAIEDLGYPIIKSKVSAA</sequence>
<dbReference type="Proteomes" id="UP000198548">
    <property type="component" value="Unassembled WGS sequence"/>
</dbReference>
<dbReference type="Gene3D" id="3.30.70.100">
    <property type="match status" value="1"/>
</dbReference>
<dbReference type="Proteomes" id="UP000321425">
    <property type="component" value="Unassembled WGS sequence"/>
</dbReference>
<keyword evidence="6" id="KW-1185">Reference proteome</keyword>
<name>A0A1H7X9U9_9LACT</name>
<dbReference type="GO" id="GO:0046872">
    <property type="term" value="F:metal ion binding"/>
    <property type="evidence" value="ECO:0007669"/>
    <property type="project" value="UniProtKB-KW"/>
</dbReference>
<protein>
    <submittedName>
        <fullName evidence="4">Copper chaperone CopZ</fullName>
    </submittedName>
    <submittedName>
        <fullName evidence="3">Metal-binding protein</fullName>
    </submittedName>
</protein>
<dbReference type="OrthoDB" id="2721717at2"/>
<dbReference type="PROSITE" id="PS50846">
    <property type="entry name" value="HMA_2"/>
    <property type="match status" value="1"/>
</dbReference>
<dbReference type="InterPro" id="IPR036163">
    <property type="entry name" value="HMA_dom_sf"/>
</dbReference>